<evidence type="ECO:0000256" key="6">
    <source>
        <dbReference type="ARBA" id="ARBA00046319"/>
    </source>
</evidence>
<dbReference type="PANTHER" id="PTHR32247">
    <property type="entry name" value="DIABLO HOMOLOG, MITOCHONDRIAL"/>
    <property type="match status" value="1"/>
</dbReference>
<dbReference type="InterPro" id="IPR009062">
    <property type="entry name" value="Smac/DIABLO-like_sf"/>
</dbReference>
<dbReference type="GO" id="GO:0008631">
    <property type="term" value="P:intrinsic apoptotic signaling pathway in response to oxidative stress"/>
    <property type="evidence" value="ECO:0007669"/>
    <property type="project" value="TreeGrafter"/>
</dbReference>
<dbReference type="AlphaFoldDB" id="A0A067RC65"/>
<dbReference type="eggNOG" id="ENOG502S8M3">
    <property type="taxonomic scope" value="Eukaryota"/>
</dbReference>
<organism evidence="7 8">
    <name type="scientific">Zootermopsis nevadensis</name>
    <name type="common">Dampwood termite</name>
    <dbReference type="NCBI Taxonomy" id="136037"/>
    <lineage>
        <taxon>Eukaryota</taxon>
        <taxon>Metazoa</taxon>
        <taxon>Ecdysozoa</taxon>
        <taxon>Arthropoda</taxon>
        <taxon>Hexapoda</taxon>
        <taxon>Insecta</taxon>
        <taxon>Pterygota</taxon>
        <taxon>Neoptera</taxon>
        <taxon>Polyneoptera</taxon>
        <taxon>Dictyoptera</taxon>
        <taxon>Blattodea</taxon>
        <taxon>Blattoidea</taxon>
        <taxon>Termitoidae</taxon>
        <taxon>Termopsidae</taxon>
        <taxon>Zootermopsis</taxon>
    </lineage>
</organism>
<dbReference type="GO" id="GO:0051402">
    <property type="term" value="P:neuron apoptotic process"/>
    <property type="evidence" value="ECO:0007669"/>
    <property type="project" value="TreeGrafter"/>
</dbReference>
<keyword evidence="4" id="KW-0496">Mitochondrion</keyword>
<sequence length="247" mass="28428">MAFCNKFLFRTLNSIQNMSFSVEPKILLNVLKSIFVQHSTHLKRSLPHYVKTSLFFMFVQCDFPLEKDNKLKQAPSSHEMTHEYLIRQASTSTISATQQLLTLTFAAISDTSKMYRECMEQLMSLMDQSLQVQSAGSAHSELWDQVIEMRMKVRDCKQRLEELTSFMEYVDKLATSAAETAYLGGAEHMSTVMCETMNSAHAKLALECDKTRDTENEFLKQQENFIRRTCELEEGLKGREKATEKSK</sequence>
<evidence type="ECO:0000256" key="3">
    <source>
        <dbReference type="ARBA" id="ARBA00022946"/>
    </source>
</evidence>
<name>A0A067RC65_ZOONE</name>
<comment type="similarity">
    <text evidence="6">Belongs to the Smac/DIABLO protein family.</text>
</comment>
<keyword evidence="8" id="KW-1185">Reference proteome</keyword>
<evidence type="ECO:0000256" key="1">
    <source>
        <dbReference type="ARBA" id="ARBA00004173"/>
    </source>
</evidence>
<comment type="subcellular location">
    <subcellularLocation>
        <location evidence="1">Mitochondrion</location>
    </subcellularLocation>
</comment>
<dbReference type="InParanoid" id="A0A067RC65"/>
<dbReference type="Proteomes" id="UP000027135">
    <property type="component" value="Unassembled WGS sequence"/>
</dbReference>
<dbReference type="EMBL" id="KK852559">
    <property type="protein sequence ID" value="KDR21352.1"/>
    <property type="molecule type" value="Genomic_DNA"/>
</dbReference>
<reference evidence="7 8" key="1">
    <citation type="journal article" date="2014" name="Nat. Commun.">
        <title>Molecular traces of alternative social organization in a termite genome.</title>
        <authorList>
            <person name="Terrapon N."/>
            <person name="Li C."/>
            <person name="Robertson H.M."/>
            <person name="Ji L."/>
            <person name="Meng X."/>
            <person name="Booth W."/>
            <person name="Chen Z."/>
            <person name="Childers C.P."/>
            <person name="Glastad K.M."/>
            <person name="Gokhale K."/>
            <person name="Gowin J."/>
            <person name="Gronenberg W."/>
            <person name="Hermansen R.A."/>
            <person name="Hu H."/>
            <person name="Hunt B.G."/>
            <person name="Huylmans A.K."/>
            <person name="Khalil S.M."/>
            <person name="Mitchell R.D."/>
            <person name="Munoz-Torres M.C."/>
            <person name="Mustard J.A."/>
            <person name="Pan H."/>
            <person name="Reese J.T."/>
            <person name="Scharf M.E."/>
            <person name="Sun F."/>
            <person name="Vogel H."/>
            <person name="Xiao J."/>
            <person name="Yang W."/>
            <person name="Yang Z."/>
            <person name="Yang Z."/>
            <person name="Zhou J."/>
            <person name="Zhu J."/>
            <person name="Brent C.S."/>
            <person name="Elsik C.G."/>
            <person name="Goodisman M.A."/>
            <person name="Liberles D.A."/>
            <person name="Roe R.M."/>
            <person name="Vargo E.L."/>
            <person name="Vilcinskas A."/>
            <person name="Wang J."/>
            <person name="Bornberg-Bauer E."/>
            <person name="Korb J."/>
            <person name="Zhang G."/>
            <person name="Liebig J."/>
        </authorList>
    </citation>
    <scope>NUCLEOTIDE SEQUENCE [LARGE SCALE GENOMIC DNA]</scope>
    <source>
        <tissue evidence="7">Whole organism</tissue>
    </source>
</reference>
<dbReference type="PANTHER" id="PTHR32247:SF3">
    <property type="entry name" value="DIABLO IAP-BINDING MITOCHONDRIAL PROTEIN"/>
    <property type="match status" value="1"/>
</dbReference>
<dbReference type="OrthoDB" id="6153032at2759"/>
<dbReference type="Pfam" id="PF09057">
    <property type="entry name" value="Smac_DIABLO"/>
    <property type="match status" value="1"/>
</dbReference>
<evidence type="ECO:0000256" key="2">
    <source>
        <dbReference type="ARBA" id="ARBA00022703"/>
    </source>
</evidence>
<proteinExistence type="inferred from homology"/>
<evidence type="ECO:0000256" key="5">
    <source>
        <dbReference type="ARBA" id="ARBA00033049"/>
    </source>
</evidence>
<evidence type="ECO:0000313" key="7">
    <source>
        <dbReference type="EMBL" id="KDR21352.1"/>
    </source>
</evidence>
<dbReference type="OMA" id="FSYMDYA"/>
<accession>A0A067RC65</accession>
<dbReference type="Gene3D" id="1.20.58.70">
    <property type="match status" value="1"/>
</dbReference>
<protein>
    <recommendedName>
        <fullName evidence="5">Direct IAP-binding protein with low pI</fullName>
    </recommendedName>
</protein>
<gene>
    <name evidence="7" type="ORF">L798_03127</name>
</gene>
<dbReference type="GO" id="GO:0005739">
    <property type="term" value="C:mitochondrion"/>
    <property type="evidence" value="ECO:0007669"/>
    <property type="project" value="UniProtKB-SubCell"/>
</dbReference>
<dbReference type="InterPro" id="IPR015142">
    <property type="entry name" value="Smac_DIABLO"/>
</dbReference>
<evidence type="ECO:0000313" key="8">
    <source>
        <dbReference type="Proteomes" id="UP000027135"/>
    </source>
</evidence>
<evidence type="ECO:0000256" key="4">
    <source>
        <dbReference type="ARBA" id="ARBA00023128"/>
    </source>
</evidence>
<keyword evidence="2" id="KW-0053">Apoptosis</keyword>
<dbReference type="SUPFAM" id="SSF46984">
    <property type="entry name" value="Smac/diablo"/>
    <property type="match status" value="1"/>
</dbReference>
<keyword evidence="3" id="KW-0809">Transit peptide</keyword>